<dbReference type="EMBL" id="MHTX01000037">
    <property type="protein sequence ID" value="OHA67554.1"/>
    <property type="molecule type" value="Genomic_DNA"/>
</dbReference>
<dbReference type="InterPro" id="IPR018228">
    <property type="entry name" value="DNase_TatD-rel_CS"/>
</dbReference>
<evidence type="ECO:0000313" key="4">
    <source>
        <dbReference type="EMBL" id="OHA67554.1"/>
    </source>
</evidence>
<keyword evidence="1 3" id="KW-0479">Metal-binding</keyword>
<proteinExistence type="predicted"/>
<comment type="caution">
    <text evidence="4">The sequence shown here is derived from an EMBL/GenBank/DDBJ whole genome shotgun (WGS) entry which is preliminary data.</text>
</comment>
<gene>
    <name evidence="4" type="ORF">A3D59_02150</name>
</gene>
<feature type="binding site" evidence="3">
    <location>
        <position position="152"/>
    </location>
    <ligand>
        <name>a divalent metal cation</name>
        <dbReference type="ChEBI" id="CHEBI:60240"/>
        <label>2</label>
    </ligand>
</feature>
<reference evidence="4 5" key="1">
    <citation type="journal article" date="2016" name="Nat. Commun.">
        <title>Thousands of microbial genomes shed light on interconnected biogeochemical processes in an aquifer system.</title>
        <authorList>
            <person name="Anantharaman K."/>
            <person name="Brown C.T."/>
            <person name="Hug L.A."/>
            <person name="Sharon I."/>
            <person name="Castelle C.J."/>
            <person name="Probst A.J."/>
            <person name="Thomas B.C."/>
            <person name="Singh A."/>
            <person name="Wilkins M.J."/>
            <person name="Karaoz U."/>
            <person name="Brodie E.L."/>
            <person name="Williams K.H."/>
            <person name="Hubbard S.S."/>
            <person name="Banfield J.F."/>
        </authorList>
    </citation>
    <scope>NUCLEOTIDE SEQUENCE [LARGE SCALE GENOMIC DNA]</scope>
</reference>
<dbReference type="Proteomes" id="UP000179258">
    <property type="component" value="Unassembled WGS sequence"/>
</dbReference>
<dbReference type="SUPFAM" id="SSF51556">
    <property type="entry name" value="Metallo-dependent hydrolases"/>
    <property type="match status" value="1"/>
</dbReference>
<evidence type="ECO:0000256" key="3">
    <source>
        <dbReference type="PIRSR" id="PIRSR005902-1"/>
    </source>
</evidence>
<dbReference type="PANTHER" id="PTHR46124:SF2">
    <property type="entry name" value="D-AMINOACYL-TRNA DEACYLASE"/>
    <property type="match status" value="1"/>
</dbReference>
<accession>A0A1G2R3W5</accession>
<organism evidence="4 5">
    <name type="scientific">Candidatus Wildermuthbacteria bacterium RIFCSPHIGHO2_02_FULL_47_17</name>
    <dbReference type="NCBI Taxonomy" id="1802452"/>
    <lineage>
        <taxon>Bacteria</taxon>
        <taxon>Candidatus Wildermuthiibacteriota</taxon>
    </lineage>
</organism>
<dbReference type="FunFam" id="3.20.20.140:FF:000005">
    <property type="entry name" value="TatD family hydrolase"/>
    <property type="match status" value="1"/>
</dbReference>
<evidence type="ECO:0000313" key="5">
    <source>
        <dbReference type="Proteomes" id="UP000179258"/>
    </source>
</evidence>
<dbReference type="GO" id="GO:0046872">
    <property type="term" value="F:metal ion binding"/>
    <property type="evidence" value="ECO:0007669"/>
    <property type="project" value="UniProtKB-KW"/>
</dbReference>
<feature type="binding site" evidence="3">
    <location>
        <position position="175"/>
    </location>
    <ligand>
        <name>a divalent metal cation</name>
        <dbReference type="ChEBI" id="CHEBI:60240"/>
        <label>2</label>
    </ligand>
</feature>
<dbReference type="PROSITE" id="PS01137">
    <property type="entry name" value="TATD_1"/>
    <property type="match status" value="1"/>
</dbReference>
<keyword evidence="2" id="KW-0378">Hydrolase</keyword>
<dbReference type="PIRSF" id="PIRSF005902">
    <property type="entry name" value="DNase_TatD"/>
    <property type="match status" value="1"/>
</dbReference>
<dbReference type="PANTHER" id="PTHR46124">
    <property type="entry name" value="D-AMINOACYL-TRNA DEACYLASE"/>
    <property type="match status" value="1"/>
</dbReference>
<dbReference type="Gene3D" id="3.20.20.140">
    <property type="entry name" value="Metal-dependent hydrolases"/>
    <property type="match status" value="1"/>
</dbReference>
<dbReference type="InterPro" id="IPR032466">
    <property type="entry name" value="Metal_Hydrolase"/>
</dbReference>
<feature type="binding site" evidence="3">
    <location>
        <position position="8"/>
    </location>
    <ligand>
        <name>a divalent metal cation</name>
        <dbReference type="ChEBI" id="CHEBI:60240"/>
        <label>1</label>
    </ligand>
</feature>
<feature type="binding site" evidence="3">
    <location>
        <position position="6"/>
    </location>
    <ligand>
        <name>a divalent metal cation</name>
        <dbReference type="ChEBI" id="CHEBI:60240"/>
        <label>1</label>
    </ligand>
</feature>
<feature type="binding site" evidence="3">
    <location>
        <position position="227"/>
    </location>
    <ligand>
        <name>a divalent metal cation</name>
        <dbReference type="ChEBI" id="CHEBI:60240"/>
        <label>1</label>
    </ligand>
</feature>
<name>A0A1G2R3W5_9BACT</name>
<dbReference type="Pfam" id="PF01026">
    <property type="entry name" value="TatD_DNase"/>
    <property type="match status" value="1"/>
</dbReference>
<sequence>MIIDTHAHLNFNAFQKDAGEVIRRSLESGVWMINVGTGYTTSLRAKDLAQKYAEGVYGAVGLHPINLETGLVKIKTDPAETELETCEEKFDYAKYKDLAGSPKVVAIGEIGLDYFRRPKGAAKSAEFKKRQEEILISQLGLAQDLGLPVIFHCRMAHDDLLRILASRPAVRGVIHCFTGNREQARQYLAMGFYLGLNGIIFKQAPGLPDYGEMIQETALEKILVETDCPYLTPPLSAEVGGQAQGRNEPVYIKYVIQKIAATKKMSVDETAAQTTLNARTVFNIQKKA</sequence>
<protein>
    <recommendedName>
        <fullName evidence="6">Hydrolase TatD</fullName>
    </recommendedName>
</protein>
<dbReference type="CDD" id="cd01310">
    <property type="entry name" value="TatD_DNAse"/>
    <property type="match status" value="1"/>
</dbReference>
<dbReference type="GO" id="GO:0016788">
    <property type="term" value="F:hydrolase activity, acting on ester bonds"/>
    <property type="evidence" value="ECO:0007669"/>
    <property type="project" value="InterPro"/>
</dbReference>
<evidence type="ECO:0000256" key="2">
    <source>
        <dbReference type="ARBA" id="ARBA00022801"/>
    </source>
</evidence>
<dbReference type="AlphaFoldDB" id="A0A1G2R3W5"/>
<evidence type="ECO:0008006" key="6">
    <source>
        <dbReference type="Google" id="ProtNLM"/>
    </source>
</evidence>
<dbReference type="InterPro" id="IPR001130">
    <property type="entry name" value="TatD-like"/>
</dbReference>
<feature type="binding site" evidence="3">
    <location>
        <position position="109"/>
    </location>
    <ligand>
        <name>a divalent metal cation</name>
        <dbReference type="ChEBI" id="CHEBI:60240"/>
        <label>1</label>
    </ligand>
</feature>
<evidence type="ECO:0000256" key="1">
    <source>
        <dbReference type="ARBA" id="ARBA00022723"/>
    </source>
</evidence>